<dbReference type="EMBL" id="AP023440">
    <property type="protein sequence ID" value="BCL30397.1"/>
    <property type="molecule type" value="Genomic_DNA"/>
</dbReference>
<dbReference type="AlphaFoldDB" id="A0A7G1P9K2"/>
<reference evidence="2 3" key="1">
    <citation type="journal article" date="2014" name="Int. J. Syst. Evol. Microbiol.">
        <title>Complete genome sequence of Corynebacterium casei LMG S-19264T (=DSM 44701T), isolated from a smear-ripened cheese.</title>
        <authorList>
            <consortium name="US DOE Joint Genome Institute (JGI-PGF)"/>
            <person name="Walter F."/>
            <person name="Albersmeier A."/>
            <person name="Kalinowski J."/>
            <person name="Ruckert C."/>
        </authorList>
    </citation>
    <scope>NUCLEOTIDE SEQUENCE [LARGE SCALE GENOMIC DNA]</scope>
    <source>
        <strain evidence="2 3">JCM 4677</strain>
    </source>
</reference>
<sequence length="65" mass="6925">MSSTSNTGFPAASEEEGSEKEAFAEEGSEEEGVVIGGKPFRNEGPLSWIRGTAAGHRTGRLRWAD</sequence>
<name>A0A7G1P9K2_9ACTN</name>
<evidence type="ECO:0000313" key="3">
    <source>
        <dbReference type="Proteomes" id="UP000516444"/>
    </source>
</evidence>
<feature type="compositionally biased region" description="Acidic residues" evidence="1">
    <location>
        <begin position="13"/>
        <end position="32"/>
    </location>
</feature>
<evidence type="ECO:0000313" key="2">
    <source>
        <dbReference type="EMBL" id="BCL30397.1"/>
    </source>
</evidence>
<proteinExistence type="predicted"/>
<feature type="region of interest" description="Disordered" evidence="1">
    <location>
        <begin position="1"/>
        <end position="65"/>
    </location>
</feature>
<organism evidence="2 3">
    <name type="scientific">Streptomyces aurantiacus</name>
    <dbReference type="NCBI Taxonomy" id="47760"/>
    <lineage>
        <taxon>Bacteria</taxon>
        <taxon>Bacillati</taxon>
        <taxon>Actinomycetota</taxon>
        <taxon>Actinomycetes</taxon>
        <taxon>Kitasatosporales</taxon>
        <taxon>Streptomycetaceae</taxon>
        <taxon>Streptomyces</taxon>
        <taxon>Streptomyces aurantiacus group</taxon>
    </lineage>
</organism>
<dbReference type="KEGG" id="sgm:GCM10017557_52560"/>
<dbReference type="Proteomes" id="UP000516444">
    <property type="component" value="Chromosome"/>
</dbReference>
<keyword evidence="3" id="KW-1185">Reference proteome</keyword>
<protein>
    <submittedName>
        <fullName evidence="2">Uncharacterized protein</fullName>
    </submittedName>
</protein>
<accession>A0A7G1P9K2</accession>
<evidence type="ECO:0000256" key="1">
    <source>
        <dbReference type="SAM" id="MobiDB-lite"/>
    </source>
</evidence>
<gene>
    <name evidence="2" type="ORF">GCM10017557_52560</name>
</gene>